<gene>
    <name evidence="3" type="primary">LOC107908074</name>
</gene>
<feature type="coiled-coil region" evidence="1">
    <location>
        <begin position="12"/>
        <end position="165"/>
    </location>
</feature>
<keyword evidence="1" id="KW-0175">Coiled coil</keyword>
<dbReference type="PaxDb" id="3635-A0A1U8JKL7"/>
<name>A0A1U8JKL7_GOSHI</name>
<dbReference type="Proteomes" id="UP000818029">
    <property type="component" value="Chromosome D02"/>
</dbReference>
<dbReference type="KEGG" id="ghi:107908074"/>
<organism evidence="2 3">
    <name type="scientific">Gossypium hirsutum</name>
    <name type="common">Upland cotton</name>
    <name type="synonym">Gossypium mexicanum</name>
    <dbReference type="NCBI Taxonomy" id="3635"/>
    <lineage>
        <taxon>Eukaryota</taxon>
        <taxon>Viridiplantae</taxon>
        <taxon>Streptophyta</taxon>
        <taxon>Embryophyta</taxon>
        <taxon>Tracheophyta</taxon>
        <taxon>Spermatophyta</taxon>
        <taxon>Magnoliopsida</taxon>
        <taxon>eudicotyledons</taxon>
        <taxon>Gunneridae</taxon>
        <taxon>Pentapetalae</taxon>
        <taxon>rosids</taxon>
        <taxon>malvids</taxon>
        <taxon>Malvales</taxon>
        <taxon>Malvaceae</taxon>
        <taxon>Malvoideae</taxon>
        <taxon>Gossypium</taxon>
    </lineage>
</organism>
<dbReference type="SMR" id="A0A1U8JKL7"/>
<reference evidence="3" key="2">
    <citation type="submission" date="2025-08" db="UniProtKB">
        <authorList>
            <consortium name="RefSeq"/>
        </authorList>
    </citation>
    <scope>IDENTIFICATION</scope>
</reference>
<proteinExistence type="predicted"/>
<reference evidence="2" key="1">
    <citation type="journal article" date="2020" name="Nat. Genet.">
        <title>Genomic diversifications of five Gossypium allopolyploid species and their impact on cotton improvement.</title>
        <authorList>
            <person name="Chen Z.J."/>
            <person name="Sreedasyam A."/>
            <person name="Ando A."/>
            <person name="Song Q."/>
            <person name="De Santiago L.M."/>
            <person name="Hulse-Kemp A.M."/>
            <person name="Ding M."/>
            <person name="Ye W."/>
            <person name="Kirkbride R.C."/>
            <person name="Jenkins J."/>
            <person name="Plott C."/>
            <person name="Lovell J."/>
            <person name="Lin Y.M."/>
            <person name="Vaughn R."/>
            <person name="Liu B."/>
            <person name="Simpson S."/>
            <person name="Scheffler B.E."/>
            <person name="Wen L."/>
            <person name="Saski C.A."/>
            <person name="Grover C.E."/>
            <person name="Hu G."/>
            <person name="Conover J.L."/>
            <person name="Carlson J.W."/>
            <person name="Shu S."/>
            <person name="Boston L.B."/>
            <person name="Williams M."/>
            <person name="Peterson D.G."/>
            <person name="McGee K."/>
            <person name="Jones D.C."/>
            <person name="Wendel J.F."/>
            <person name="Stelly D.M."/>
            <person name="Grimwood J."/>
            <person name="Schmutz J."/>
        </authorList>
    </citation>
    <scope>NUCLEOTIDE SEQUENCE [LARGE SCALE GENOMIC DNA]</scope>
    <source>
        <strain evidence="2">cv. TM-1</strain>
    </source>
</reference>
<accession>A0A1U8JKL7</accession>
<dbReference type="RefSeq" id="XP_016690835.1">
    <property type="nucleotide sequence ID" value="XM_016835346.1"/>
</dbReference>
<evidence type="ECO:0000256" key="1">
    <source>
        <dbReference type="SAM" id="Coils"/>
    </source>
</evidence>
<keyword evidence="2" id="KW-1185">Reference proteome</keyword>
<evidence type="ECO:0000313" key="3">
    <source>
        <dbReference type="RefSeq" id="XP_016690835.1"/>
    </source>
</evidence>
<dbReference type="GeneID" id="107908074"/>
<protein>
    <submittedName>
        <fullName evidence="3">Uncharacterized protein</fullName>
    </submittedName>
</protein>
<evidence type="ECO:0000313" key="2">
    <source>
        <dbReference type="Proteomes" id="UP000818029"/>
    </source>
</evidence>
<sequence>MEEEKMNLRLDIDVQKLETEKLRKEKNKADEELGSLKMDYKKLHLSIRTVGLGKTSEQWRAEIREEKDKADKWEQKFQEMQRRNEALEKSLSESQKEKFELKDRMIMLEGSLRQYRNRNSSIELKESLSKIEEMKQRIKELETMLQNCENRIKHLEANENRNKEQLHYFQNQVRRRYHIMEEAVVQIREVADHVQALAVQVDMLSVKYELESDRGQELAVLLWKIRMLSNRAKLYL</sequence>
<dbReference type="AlphaFoldDB" id="A0A1U8JKL7"/>
<dbReference type="SUPFAM" id="SSF57997">
    <property type="entry name" value="Tropomyosin"/>
    <property type="match status" value="1"/>
</dbReference>
<dbReference type="Gene3D" id="1.10.287.1490">
    <property type="match status" value="1"/>
</dbReference>